<name>A0ABV8DQP7_9NOCA</name>
<dbReference type="InterPro" id="IPR050172">
    <property type="entry name" value="SsuD_RutA_monooxygenase"/>
</dbReference>
<dbReference type="Gene3D" id="3.20.20.30">
    <property type="entry name" value="Luciferase-like domain"/>
    <property type="match status" value="1"/>
</dbReference>
<accession>A0ABV8DQP7</accession>
<dbReference type="Pfam" id="PF00296">
    <property type="entry name" value="Bac_luciferase"/>
    <property type="match status" value="1"/>
</dbReference>
<protein>
    <submittedName>
        <fullName evidence="6">LLM class flavin-dependent oxidoreductase</fullName>
    </submittedName>
</protein>
<evidence type="ECO:0000313" key="7">
    <source>
        <dbReference type="Proteomes" id="UP001595696"/>
    </source>
</evidence>
<evidence type="ECO:0000313" key="6">
    <source>
        <dbReference type="EMBL" id="MFC3962285.1"/>
    </source>
</evidence>
<dbReference type="PANTHER" id="PTHR42847:SF4">
    <property type="entry name" value="ALKANESULFONATE MONOOXYGENASE-RELATED"/>
    <property type="match status" value="1"/>
</dbReference>
<evidence type="ECO:0000256" key="3">
    <source>
        <dbReference type="ARBA" id="ARBA00023002"/>
    </source>
</evidence>
<dbReference type="InterPro" id="IPR011251">
    <property type="entry name" value="Luciferase-like_dom"/>
</dbReference>
<evidence type="ECO:0000256" key="2">
    <source>
        <dbReference type="ARBA" id="ARBA00022643"/>
    </source>
</evidence>
<sequence>MEFGLCLPCLGEFAEPRRVAELGREAEICGWDGVFVWDHVVFPFGDTEVADPWVLLTLLAAATTRIRLGPLVTPVARRRPSTLARQTATVDRLARGRLVFGAGLGFTLAAEYGSWGEVAEPRAVAARLDEGLDLLARLWTGEPVSFRGAHFHAEVGALLPAPARRPPIWIGGNWPSLPPLRRAARWDGFAPMIIGQDGSFAPTPEVVRDIAIRLAELRAAGTLPPDAAGVVAGAPGALGAERPDLFDLVVTGNTGGTEPRRDADTTAAVEEAGATWWLEGFGPGPGEFERARRRIAAGPPR</sequence>
<reference evidence="7" key="1">
    <citation type="journal article" date="2019" name="Int. J. Syst. Evol. Microbiol.">
        <title>The Global Catalogue of Microorganisms (GCM) 10K type strain sequencing project: providing services to taxonomists for standard genome sequencing and annotation.</title>
        <authorList>
            <consortium name="The Broad Institute Genomics Platform"/>
            <consortium name="The Broad Institute Genome Sequencing Center for Infectious Disease"/>
            <person name="Wu L."/>
            <person name="Ma J."/>
        </authorList>
    </citation>
    <scope>NUCLEOTIDE SEQUENCE [LARGE SCALE GENOMIC DNA]</scope>
    <source>
        <strain evidence="7">CGMCC 4.7330</strain>
    </source>
</reference>
<keyword evidence="3" id="KW-0560">Oxidoreductase</keyword>
<evidence type="ECO:0000256" key="1">
    <source>
        <dbReference type="ARBA" id="ARBA00022630"/>
    </source>
</evidence>
<dbReference type="Proteomes" id="UP001595696">
    <property type="component" value="Unassembled WGS sequence"/>
</dbReference>
<evidence type="ECO:0000256" key="4">
    <source>
        <dbReference type="ARBA" id="ARBA00023033"/>
    </source>
</evidence>
<organism evidence="6 7">
    <name type="scientific">Nocardia jiangsuensis</name>
    <dbReference type="NCBI Taxonomy" id="1691563"/>
    <lineage>
        <taxon>Bacteria</taxon>
        <taxon>Bacillati</taxon>
        <taxon>Actinomycetota</taxon>
        <taxon>Actinomycetes</taxon>
        <taxon>Mycobacteriales</taxon>
        <taxon>Nocardiaceae</taxon>
        <taxon>Nocardia</taxon>
    </lineage>
</organism>
<gene>
    <name evidence="6" type="ORF">ACFO0B_09840</name>
</gene>
<keyword evidence="1" id="KW-0285">Flavoprotein</keyword>
<dbReference type="InterPro" id="IPR036661">
    <property type="entry name" value="Luciferase-like_sf"/>
</dbReference>
<comment type="caution">
    <text evidence="6">The sequence shown here is derived from an EMBL/GenBank/DDBJ whole genome shotgun (WGS) entry which is preliminary data.</text>
</comment>
<keyword evidence="4" id="KW-0503">Monooxygenase</keyword>
<proteinExistence type="predicted"/>
<feature type="domain" description="Luciferase-like" evidence="5">
    <location>
        <begin position="14"/>
        <end position="174"/>
    </location>
</feature>
<dbReference type="RefSeq" id="WP_378612051.1">
    <property type="nucleotide sequence ID" value="NZ_JBHSAX010000009.1"/>
</dbReference>
<keyword evidence="7" id="KW-1185">Reference proteome</keyword>
<dbReference type="PANTHER" id="PTHR42847">
    <property type="entry name" value="ALKANESULFONATE MONOOXYGENASE"/>
    <property type="match status" value="1"/>
</dbReference>
<evidence type="ECO:0000259" key="5">
    <source>
        <dbReference type="Pfam" id="PF00296"/>
    </source>
</evidence>
<dbReference type="EMBL" id="JBHSAX010000009">
    <property type="protein sequence ID" value="MFC3962285.1"/>
    <property type="molecule type" value="Genomic_DNA"/>
</dbReference>
<dbReference type="SUPFAM" id="SSF51679">
    <property type="entry name" value="Bacterial luciferase-like"/>
    <property type="match status" value="1"/>
</dbReference>
<keyword evidence="2" id="KW-0288">FMN</keyword>